<dbReference type="GO" id="GO:0030968">
    <property type="term" value="P:endoplasmic reticulum unfolded protein response"/>
    <property type="evidence" value="ECO:0007669"/>
    <property type="project" value="TreeGrafter"/>
</dbReference>
<organism evidence="10 11">
    <name type="scientific">Mesocestoides corti</name>
    <name type="common">Flatworm</name>
    <dbReference type="NCBI Taxonomy" id="53468"/>
    <lineage>
        <taxon>Eukaryota</taxon>
        <taxon>Metazoa</taxon>
        <taxon>Spiralia</taxon>
        <taxon>Lophotrochozoa</taxon>
        <taxon>Platyhelminthes</taxon>
        <taxon>Cestoda</taxon>
        <taxon>Eucestoda</taxon>
        <taxon>Cyclophyllidea</taxon>
        <taxon>Mesocestoididae</taxon>
        <taxon>Mesocestoides</taxon>
    </lineage>
</organism>
<dbReference type="CDD" id="cd14700">
    <property type="entry name" value="bZIP_ATF6"/>
    <property type="match status" value="1"/>
</dbReference>
<dbReference type="OrthoDB" id="644067at2759"/>
<comment type="subcellular location">
    <subcellularLocation>
        <location evidence="1">Membrane</location>
        <topology evidence="1">Single-pass membrane protein</topology>
    </subcellularLocation>
</comment>
<evidence type="ECO:0000256" key="3">
    <source>
        <dbReference type="ARBA" id="ARBA00023015"/>
    </source>
</evidence>
<dbReference type="GO" id="GO:0000981">
    <property type="term" value="F:DNA-binding transcription factor activity, RNA polymerase II-specific"/>
    <property type="evidence" value="ECO:0007669"/>
    <property type="project" value="TreeGrafter"/>
</dbReference>
<keyword evidence="11" id="KW-1185">Reference proteome</keyword>
<dbReference type="GO" id="GO:0005634">
    <property type="term" value="C:nucleus"/>
    <property type="evidence" value="ECO:0007669"/>
    <property type="project" value="TreeGrafter"/>
</dbReference>
<evidence type="ECO:0000256" key="4">
    <source>
        <dbReference type="ARBA" id="ARBA00023125"/>
    </source>
</evidence>
<evidence type="ECO:0000256" key="1">
    <source>
        <dbReference type="ARBA" id="ARBA00004167"/>
    </source>
</evidence>
<dbReference type="PANTHER" id="PTHR46164:SF3">
    <property type="entry name" value="ATF6, ISOFORM C"/>
    <property type="match status" value="1"/>
</dbReference>
<keyword evidence="4" id="KW-0238">DNA-binding</keyword>
<dbReference type="Proteomes" id="UP000267029">
    <property type="component" value="Unassembled WGS sequence"/>
</dbReference>
<evidence type="ECO:0000313" key="11">
    <source>
        <dbReference type="Proteomes" id="UP000267029"/>
    </source>
</evidence>
<dbReference type="SUPFAM" id="SSF57959">
    <property type="entry name" value="Leucine zipper domain"/>
    <property type="match status" value="1"/>
</dbReference>
<dbReference type="Gene3D" id="1.20.5.170">
    <property type="match status" value="1"/>
</dbReference>
<evidence type="ECO:0000256" key="2">
    <source>
        <dbReference type="ARBA" id="ARBA00009050"/>
    </source>
</evidence>
<evidence type="ECO:0000256" key="6">
    <source>
        <dbReference type="ARBA" id="ARBA00023242"/>
    </source>
</evidence>
<dbReference type="Pfam" id="PF00170">
    <property type="entry name" value="bZIP_1"/>
    <property type="match status" value="1"/>
</dbReference>
<dbReference type="STRING" id="53468.A0A0R3U8K7"/>
<dbReference type="InterPro" id="IPR051882">
    <property type="entry name" value="ATF_bZIP_TF"/>
</dbReference>
<evidence type="ECO:0000256" key="7">
    <source>
        <dbReference type="SAM" id="Coils"/>
    </source>
</evidence>
<gene>
    <name evidence="10" type="ORF">MCOS_LOCUS3218</name>
</gene>
<dbReference type="GO" id="GO:0016020">
    <property type="term" value="C:membrane"/>
    <property type="evidence" value="ECO:0007669"/>
    <property type="project" value="UniProtKB-SubCell"/>
</dbReference>
<keyword evidence="7" id="KW-0175">Coiled coil</keyword>
<evidence type="ECO:0000256" key="5">
    <source>
        <dbReference type="ARBA" id="ARBA00023163"/>
    </source>
</evidence>
<comment type="similarity">
    <text evidence="2">Belongs to the bZIP family. ATF subfamily.</text>
</comment>
<proteinExistence type="inferred from homology"/>
<accession>A0A0R3U8K7</accession>
<evidence type="ECO:0000259" key="9">
    <source>
        <dbReference type="PROSITE" id="PS50217"/>
    </source>
</evidence>
<reference evidence="10 11" key="1">
    <citation type="submission" date="2018-10" db="EMBL/GenBank/DDBJ databases">
        <authorList>
            <consortium name="Pathogen Informatics"/>
        </authorList>
    </citation>
    <scope>NUCLEOTIDE SEQUENCE [LARGE SCALE GENOMIC DNA]</scope>
</reference>
<dbReference type="EMBL" id="UXSR01000674">
    <property type="protein sequence ID" value="VDD77215.1"/>
    <property type="molecule type" value="Genomic_DNA"/>
</dbReference>
<evidence type="ECO:0000313" key="10">
    <source>
        <dbReference type="EMBL" id="VDD77215.1"/>
    </source>
</evidence>
<dbReference type="PANTHER" id="PTHR46164">
    <property type="entry name" value="ATF6, ISOFORM C"/>
    <property type="match status" value="1"/>
</dbReference>
<dbReference type="InterPro" id="IPR004827">
    <property type="entry name" value="bZIP"/>
</dbReference>
<dbReference type="InterPro" id="IPR046347">
    <property type="entry name" value="bZIP_sf"/>
</dbReference>
<evidence type="ECO:0000256" key="8">
    <source>
        <dbReference type="SAM" id="MobiDB-lite"/>
    </source>
</evidence>
<dbReference type="SMART" id="SM00338">
    <property type="entry name" value="BRLZ"/>
    <property type="match status" value="1"/>
</dbReference>
<keyword evidence="6" id="KW-0539">Nucleus</keyword>
<name>A0A0R3U8K7_MESCO</name>
<feature type="coiled-coil region" evidence="7">
    <location>
        <begin position="289"/>
        <end position="347"/>
    </location>
</feature>
<feature type="domain" description="BZIP" evidence="9">
    <location>
        <begin position="295"/>
        <end position="358"/>
    </location>
</feature>
<keyword evidence="3" id="KW-0805">Transcription regulation</keyword>
<dbReference type="AlphaFoldDB" id="A0A0R3U8K7"/>
<sequence>MDLQDDTLSFPFEDFVVDPIDDIDFSLDLNLQSIFNDPNLDLNAFNVLDDIPTEPIADTSDSDSGISNYGDKHSLGSVDQGNTDFFKPSSLPSCDASSATQSVPILVKTNSTSREAPTYQIKRPRPPELLITGSQEPQVFQRPSLLSSSPSLSRAFPFDTTPVKPEPPGYFSTVRPVSSSNHTPTKIPRILSRTHHFKSNCSILLKWGSGELPTVGQQARSLKVPTSFLQVSNVHIQPSLVGCGVQPSYQTSTRAQSHGTLVPAIINLPAIDEYTFSNSFQALQPTAEAESLEKLVKRQERMIKNRQAACLSRLRKKEYLERLEHKLDQLRQENAYLRQENNEWRHRYDHLERCLGDLQNCIKGSFFSGRSIEFESFYGGLWSNSTINNCFSLFLLTSFGLLLCFTSQSRLFLLFQPTIASVSAVCAVSYPYQNQRHEDSRVSFWSPVGQFTHDISAVFYLKSLNNRAPLLRKQAAEQIILQKTGSRLRFSTSTTLPRGVRKKVTTSLFAVVCLLVMNISLTPLNQFASQMPFDGAKASGVVLSDYPDDIIKDPSGGRALLSIYSEETSQRTKNQKNSSGVGDVERCVPAALYDAKEQPVWIVLDDGDLDLLPLNERRKQSAHSRHTNTSRQTTSELSRWHLARNRSDRTQRRRLQKAYMLRRRDLTARRNPQGVAKDESVILLDDMPPSNLTALVHNAPPAPLTGKANETDRSLRICKLQAHMSSVKGLRCRREP</sequence>
<protein>
    <recommendedName>
        <fullName evidence="9">BZIP domain-containing protein</fullName>
    </recommendedName>
</protein>
<dbReference type="GO" id="GO:0000978">
    <property type="term" value="F:RNA polymerase II cis-regulatory region sequence-specific DNA binding"/>
    <property type="evidence" value="ECO:0007669"/>
    <property type="project" value="TreeGrafter"/>
</dbReference>
<keyword evidence="5" id="KW-0804">Transcription</keyword>
<feature type="region of interest" description="Disordered" evidence="8">
    <location>
        <begin position="618"/>
        <end position="649"/>
    </location>
</feature>
<dbReference type="PROSITE" id="PS50217">
    <property type="entry name" value="BZIP"/>
    <property type="match status" value="1"/>
</dbReference>